<feature type="domain" description="EF-hand" evidence="8">
    <location>
        <begin position="151"/>
        <end position="186"/>
    </location>
</feature>
<keyword evidence="10" id="KW-1185">Reference proteome</keyword>
<dbReference type="OrthoDB" id="8026949at2759"/>
<reference evidence="9" key="1">
    <citation type="journal article" date="2020" name="BMC Genomics">
        <title>Correction to: Identification and distribution of gene clusters required for synthesis of sphingolipid metabolism inhibitors in diverse species of the filamentous fungus Fusarium.</title>
        <authorList>
            <person name="Kim H.S."/>
            <person name="Lohmar J.M."/>
            <person name="Busman M."/>
            <person name="Brown D.W."/>
            <person name="Naumann T.A."/>
            <person name="Divon H.H."/>
            <person name="Lysoe E."/>
            <person name="Uhlig S."/>
            <person name="Proctor R.H."/>
        </authorList>
    </citation>
    <scope>NUCLEOTIDE SEQUENCE</scope>
    <source>
        <strain evidence="9">NRRL 22465</strain>
    </source>
</reference>
<dbReference type="Proteomes" id="UP000635477">
    <property type="component" value="Unassembled WGS sequence"/>
</dbReference>
<dbReference type="GO" id="GO:0008270">
    <property type="term" value="F:zinc ion binding"/>
    <property type="evidence" value="ECO:0007669"/>
    <property type="project" value="UniProtKB-KW"/>
</dbReference>
<comment type="caution">
    <text evidence="9">The sequence shown here is derived from an EMBL/GenBank/DDBJ whole genome shotgun (WGS) entry which is preliminary data.</text>
</comment>
<evidence type="ECO:0000256" key="6">
    <source>
        <dbReference type="SAM" id="MobiDB-lite"/>
    </source>
</evidence>
<feature type="domain" description="CCHC-type" evidence="7">
    <location>
        <begin position="332"/>
        <end position="347"/>
    </location>
</feature>
<feature type="domain" description="CCHC-type" evidence="7">
    <location>
        <begin position="308"/>
        <end position="323"/>
    </location>
</feature>
<dbReference type="AlphaFoldDB" id="A0A8H4X7T6"/>
<dbReference type="PANTHER" id="PTHR47103">
    <property type="entry name" value="DNA-BINDING PROTEIN"/>
    <property type="match status" value="1"/>
</dbReference>
<evidence type="ECO:0000256" key="5">
    <source>
        <dbReference type="PROSITE-ProRule" id="PRU00047"/>
    </source>
</evidence>
<feature type="compositionally biased region" description="Gly residues" evidence="6">
    <location>
        <begin position="425"/>
        <end position="463"/>
    </location>
</feature>
<dbReference type="InterPro" id="IPR036875">
    <property type="entry name" value="Znf_CCHC_sf"/>
</dbReference>
<feature type="domain" description="CCHC-type" evidence="7">
    <location>
        <begin position="285"/>
        <end position="300"/>
    </location>
</feature>
<dbReference type="InterPro" id="IPR001878">
    <property type="entry name" value="Znf_CCHC"/>
</dbReference>
<dbReference type="Pfam" id="PF00098">
    <property type="entry name" value="zf-CCHC"/>
    <property type="match status" value="7"/>
</dbReference>
<dbReference type="SMART" id="SM00343">
    <property type="entry name" value="ZnF_C2HC"/>
    <property type="match status" value="10"/>
</dbReference>
<evidence type="ECO:0000256" key="2">
    <source>
        <dbReference type="ARBA" id="ARBA00022737"/>
    </source>
</evidence>
<evidence type="ECO:0000313" key="9">
    <source>
        <dbReference type="EMBL" id="KAF4965192.1"/>
    </source>
</evidence>
<keyword evidence="2" id="KW-0677">Repeat</keyword>
<proteinExistence type="predicted"/>
<dbReference type="InterPro" id="IPR002048">
    <property type="entry name" value="EF_hand_dom"/>
</dbReference>
<feature type="compositionally biased region" description="Polar residues" evidence="6">
    <location>
        <begin position="1"/>
        <end position="23"/>
    </location>
</feature>
<evidence type="ECO:0000313" key="10">
    <source>
        <dbReference type="Proteomes" id="UP000635477"/>
    </source>
</evidence>
<name>A0A8H4X7T6_9HYPO</name>
<keyword evidence="1" id="KW-0479">Metal-binding</keyword>
<dbReference type="PROSITE" id="PS50158">
    <property type="entry name" value="ZF_CCHC"/>
    <property type="match status" value="8"/>
</dbReference>
<organism evidence="9 10">
    <name type="scientific">Fusarium zealandicum</name>
    <dbReference type="NCBI Taxonomy" id="1053134"/>
    <lineage>
        <taxon>Eukaryota</taxon>
        <taxon>Fungi</taxon>
        <taxon>Dikarya</taxon>
        <taxon>Ascomycota</taxon>
        <taxon>Pezizomycotina</taxon>
        <taxon>Sordariomycetes</taxon>
        <taxon>Hypocreomycetidae</taxon>
        <taxon>Hypocreales</taxon>
        <taxon>Nectriaceae</taxon>
        <taxon>Fusarium</taxon>
        <taxon>Fusarium staphyleae species complex</taxon>
    </lineage>
</organism>
<protein>
    <submittedName>
        <fullName evidence="9">Uncharacterized protein</fullName>
    </submittedName>
</protein>
<feature type="region of interest" description="Disordered" evidence="6">
    <location>
        <begin position="423"/>
        <end position="463"/>
    </location>
</feature>
<dbReference type="SUPFAM" id="SSF57756">
    <property type="entry name" value="Retrovirus zinc finger-like domains"/>
    <property type="match status" value="5"/>
</dbReference>
<dbReference type="Gene3D" id="4.10.60.10">
    <property type="entry name" value="Zinc finger, CCHC-type"/>
    <property type="match status" value="5"/>
</dbReference>
<feature type="domain" description="CCHC-type" evidence="7">
    <location>
        <begin position="108"/>
        <end position="123"/>
    </location>
</feature>
<dbReference type="EMBL" id="JABEYC010001433">
    <property type="protein sequence ID" value="KAF4965192.1"/>
    <property type="molecule type" value="Genomic_DNA"/>
</dbReference>
<evidence type="ECO:0000256" key="1">
    <source>
        <dbReference type="ARBA" id="ARBA00022723"/>
    </source>
</evidence>
<gene>
    <name evidence="9" type="ORF">FZEAL_10784</name>
</gene>
<feature type="region of interest" description="Disordered" evidence="6">
    <location>
        <begin position="1"/>
        <end position="56"/>
    </location>
</feature>
<feature type="domain" description="CCHC-type" evidence="7">
    <location>
        <begin position="65"/>
        <end position="81"/>
    </location>
</feature>
<feature type="non-terminal residue" evidence="9">
    <location>
        <position position="1"/>
    </location>
</feature>
<accession>A0A8H4X7T6</accession>
<keyword evidence="3 5" id="KW-0863">Zinc-finger</keyword>
<feature type="domain" description="CCHC-type" evidence="7">
    <location>
        <begin position="87"/>
        <end position="102"/>
    </location>
</feature>
<reference evidence="9" key="2">
    <citation type="submission" date="2020-05" db="EMBL/GenBank/DDBJ databases">
        <authorList>
            <person name="Kim H.-S."/>
            <person name="Proctor R.H."/>
            <person name="Brown D.W."/>
        </authorList>
    </citation>
    <scope>NUCLEOTIDE SEQUENCE</scope>
    <source>
        <strain evidence="9">NRRL 22465</strain>
    </source>
</reference>
<evidence type="ECO:0000256" key="3">
    <source>
        <dbReference type="ARBA" id="ARBA00022771"/>
    </source>
</evidence>
<keyword evidence="4" id="KW-0862">Zinc</keyword>
<evidence type="ECO:0000256" key="4">
    <source>
        <dbReference type="ARBA" id="ARBA00022833"/>
    </source>
</evidence>
<dbReference type="GO" id="GO:0003676">
    <property type="term" value="F:nucleic acid binding"/>
    <property type="evidence" value="ECO:0007669"/>
    <property type="project" value="InterPro"/>
</dbReference>
<dbReference type="PROSITE" id="PS50222">
    <property type="entry name" value="EF_HAND_2"/>
    <property type="match status" value="1"/>
</dbReference>
<feature type="domain" description="CCHC-type" evidence="7">
    <location>
        <begin position="377"/>
        <end position="392"/>
    </location>
</feature>
<dbReference type="PANTHER" id="PTHR47103:SF8">
    <property type="entry name" value="DNA-BINDING PROTEIN"/>
    <property type="match status" value="1"/>
</dbReference>
<feature type="domain" description="CCHC-type" evidence="7">
    <location>
        <begin position="353"/>
        <end position="368"/>
    </location>
</feature>
<evidence type="ECO:0000259" key="7">
    <source>
        <dbReference type="PROSITE" id="PS50158"/>
    </source>
</evidence>
<dbReference type="GO" id="GO:0005509">
    <property type="term" value="F:calcium ion binding"/>
    <property type="evidence" value="ECO:0007669"/>
    <property type="project" value="InterPro"/>
</dbReference>
<sequence>MPDWGQTDQASASEWNTGGQDEWTTGKHEVNEFTNGDSFGNHGLDNGSFDNGDGSENVQANGNDKCFGCGETGHRRAECPNPQEVTCRFCKQPGHMLRDCPDKPPMVCENCGEEGHMRKNCENARKINRDHVAIMTGDEAWEKMKKAVSEKDVDDVKEAVEEYVKSCDGNVTYRELQQALILENINLWLIASERQLLPVFSNMDLQGNMGKKFTVSYRFSEKADRPREIDGWPKDREELLARLDDAGEVVDRGIPMCTNCRELGHISKYCTEEKMERSDAPKISCHNCGGDGHRVRDCPEPRVDKFACKNCGKSGHKVAECEEPPNPENVECRKCNEVGHFAKDCPQGGGRACRNCGQEGHMVKDCDQPRDMSTVTCRNCEQPGHFSRDCPEPKDWSKVQCSNCQEYGHTKVRCKQPPAEEFDGGDFGAGGDAGGGGGWTGGDQGAGDGGGWNTGGQAVGNDG</sequence>
<evidence type="ECO:0000259" key="8">
    <source>
        <dbReference type="PROSITE" id="PS50222"/>
    </source>
</evidence>